<proteinExistence type="predicted"/>
<evidence type="ECO:0000313" key="1">
    <source>
        <dbReference type="EMBL" id="GGG61876.1"/>
    </source>
</evidence>
<sequence>MNKRTDRIYVAGFAVLLFAFSLLFLFTPKKAFSEMENRSLQKKPQLTWEKLLDKTFSEQTESFVTDHFPLRDQWVAVKSTMEQLRLQQENNGIYKGKDGFLFEQFAEPEPLDLAKFAEAVNKFAYKNPHANISFLLAPTSIGVYPERLPWLASAYPQSIVNGTIMEQVREHVRFINGFDFLKPAAEKKPDRDLYYRTDHHWTTYGAYLAYRAYAEQMGWPPMEESEFDIRTVTNSFLGSFHTRSQFNGLKPDSIQAYLPKNKVESEMYIFDDDTTVQGLYEDSYLAKKDKYSYFLGGVHALMTIKTELPTDDVDLDKLLVIKDSYAHSVLPFLAMHVPEIHVIDLRYYNGNISSYMKENDIKDVLLLFNTTTFSDGQEILKLGY</sequence>
<name>A0A917GYP8_9BACL</name>
<dbReference type="RefSeq" id="WP_188888246.1">
    <property type="nucleotide sequence ID" value="NZ_BMHY01000002.1"/>
</dbReference>
<gene>
    <name evidence="1" type="ORF">GCM10010918_14340</name>
</gene>
<dbReference type="EMBL" id="BMHY01000002">
    <property type="protein sequence ID" value="GGG61876.1"/>
    <property type="molecule type" value="Genomic_DNA"/>
</dbReference>
<accession>A0A917GYP8</accession>
<protein>
    <submittedName>
        <fullName evidence="1">Membrane protein</fullName>
    </submittedName>
</protein>
<dbReference type="Pfam" id="PF14286">
    <property type="entry name" value="DHHW"/>
    <property type="match status" value="1"/>
</dbReference>
<reference evidence="1 2" key="1">
    <citation type="journal article" date="2014" name="Int. J. Syst. Evol. Microbiol.">
        <title>Complete genome sequence of Corynebacterium casei LMG S-19264T (=DSM 44701T), isolated from a smear-ripened cheese.</title>
        <authorList>
            <consortium name="US DOE Joint Genome Institute (JGI-PGF)"/>
            <person name="Walter F."/>
            <person name="Albersmeier A."/>
            <person name="Kalinowski J."/>
            <person name="Ruckert C."/>
        </authorList>
    </citation>
    <scope>NUCLEOTIDE SEQUENCE [LARGE SCALE GENOMIC DNA]</scope>
    <source>
        <strain evidence="1 2">CGMCC 1.15286</strain>
    </source>
</reference>
<organism evidence="1 2">
    <name type="scientific">Paenibacillus radicis</name>
    <name type="common">ex Gao et al. 2016</name>
    <dbReference type="NCBI Taxonomy" id="1737354"/>
    <lineage>
        <taxon>Bacteria</taxon>
        <taxon>Bacillati</taxon>
        <taxon>Bacillota</taxon>
        <taxon>Bacilli</taxon>
        <taxon>Bacillales</taxon>
        <taxon>Paenibacillaceae</taxon>
        <taxon>Paenibacillus</taxon>
    </lineage>
</organism>
<dbReference type="Proteomes" id="UP000600247">
    <property type="component" value="Unassembled WGS sequence"/>
</dbReference>
<dbReference type="InterPro" id="IPR025945">
    <property type="entry name" value="DHHW"/>
</dbReference>
<evidence type="ECO:0000313" key="2">
    <source>
        <dbReference type="Proteomes" id="UP000600247"/>
    </source>
</evidence>
<comment type="caution">
    <text evidence="1">The sequence shown here is derived from an EMBL/GenBank/DDBJ whole genome shotgun (WGS) entry which is preliminary data.</text>
</comment>
<keyword evidence="2" id="KW-1185">Reference proteome</keyword>
<dbReference type="AlphaFoldDB" id="A0A917GYP8"/>